<evidence type="ECO:0000313" key="2">
    <source>
        <dbReference type="EMBL" id="GMI34847.1"/>
    </source>
</evidence>
<feature type="region of interest" description="Disordered" evidence="1">
    <location>
        <begin position="81"/>
        <end position="124"/>
    </location>
</feature>
<proteinExistence type="predicted"/>
<dbReference type="Proteomes" id="UP001165060">
    <property type="component" value="Unassembled WGS sequence"/>
</dbReference>
<evidence type="ECO:0000256" key="1">
    <source>
        <dbReference type="SAM" id="MobiDB-lite"/>
    </source>
</evidence>
<gene>
    <name evidence="2" type="ORF">TeGR_g911</name>
</gene>
<keyword evidence="3" id="KW-1185">Reference proteome</keyword>
<feature type="compositionally biased region" description="Basic and acidic residues" evidence="1">
    <location>
        <begin position="81"/>
        <end position="108"/>
    </location>
</feature>
<comment type="caution">
    <text evidence="2">The sequence shown here is derived from an EMBL/GenBank/DDBJ whole genome shotgun (WGS) entry which is preliminary data.</text>
</comment>
<accession>A0ABQ6MX22</accession>
<name>A0ABQ6MX22_9STRA</name>
<evidence type="ECO:0000313" key="3">
    <source>
        <dbReference type="Proteomes" id="UP001165060"/>
    </source>
</evidence>
<sequence>MHSEVLARLDGISRRLERVEALSASNAAPPVVDLTAGASVMPEPTRKRSGLALVARERAQGDGARKKVKIEREVAEKAREAAELQKAGAEKEREAAEEARGAAEKGKEAAAQSQAAAEDSLEDAQDLNRDLSLFQDQKMSEIDALKRQVRELQARLDGRP</sequence>
<dbReference type="EMBL" id="BRYB01004667">
    <property type="protein sequence ID" value="GMI34847.1"/>
    <property type="molecule type" value="Genomic_DNA"/>
</dbReference>
<reference evidence="2 3" key="1">
    <citation type="journal article" date="2023" name="Commun. Biol.">
        <title>Genome analysis of Parmales, the sister group of diatoms, reveals the evolutionary specialization of diatoms from phago-mixotrophs to photoautotrophs.</title>
        <authorList>
            <person name="Ban H."/>
            <person name="Sato S."/>
            <person name="Yoshikawa S."/>
            <person name="Yamada K."/>
            <person name="Nakamura Y."/>
            <person name="Ichinomiya M."/>
            <person name="Sato N."/>
            <person name="Blanc-Mathieu R."/>
            <person name="Endo H."/>
            <person name="Kuwata A."/>
            <person name="Ogata H."/>
        </authorList>
    </citation>
    <scope>NUCLEOTIDE SEQUENCE [LARGE SCALE GENOMIC DNA]</scope>
</reference>
<protein>
    <submittedName>
        <fullName evidence="2">Uncharacterized protein</fullName>
    </submittedName>
</protein>
<feature type="compositionally biased region" description="Low complexity" evidence="1">
    <location>
        <begin position="109"/>
        <end position="118"/>
    </location>
</feature>
<organism evidence="2 3">
    <name type="scientific">Tetraparma gracilis</name>
    <dbReference type="NCBI Taxonomy" id="2962635"/>
    <lineage>
        <taxon>Eukaryota</taxon>
        <taxon>Sar</taxon>
        <taxon>Stramenopiles</taxon>
        <taxon>Ochrophyta</taxon>
        <taxon>Bolidophyceae</taxon>
        <taxon>Parmales</taxon>
        <taxon>Triparmaceae</taxon>
        <taxon>Tetraparma</taxon>
    </lineage>
</organism>